<dbReference type="GO" id="GO:0031177">
    <property type="term" value="F:phosphopantetheine binding"/>
    <property type="evidence" value="ECO:0007669"/>
    <property type="project" value="TreeGrafter"/>
</dbReference>
<dbReference type="InterPro" id="IPR020845">
    <property type="entry name" value="AMP-binding_CS"/>
</dbReference>
<dbReference type="GO" id="GO:0005737">
    <property type="term" value="C:cytoplasm"/>
    <property type="evidence" value="ECO:0007669"/>
    <property type="project" value="TreeGrafter"/>
</dbReference>
<dbReference type="Proteomes" id="UP000222531">
    <property type="component" value="Unassembled WGS sequence"/>
</dbReference>
<evidence type="ECO:0000256" key="1">
    <source>
        <dbReference type="SAM" id="MobiDB-lite"/>
    </source>
</evidence>
<organism evidence="3 4">
    <name type="scientific">Streptomyces cinnamoneus</name>
    <name type="common">Streptoverticillium cinnamoneum</name>
    <dbReference type="NCBI Taxonomy" id="53446"/>
    <lineage>
        <taxon>Bacteria</taxon>
        <taxon>Bacillati</taxon>
        <taxon>Actinomycetota</taxon>
        <taxon>Actinomycetes</taxon>
        <taxon>Kitasatosporales</taxon>
        <taxon>Streptomycetaceae</taxon>
        <taxon>Streptomyces</taxon>
        <taxon>Streptomyces cinnamoneus group</taxon>
    </lineage>
</organism>
<comment type="caution">
    <text evidence="3">The sequence shown here is derived from an EMBL/GenBank/DDBJ whole genome shotgun (WGS) entry which is preliminary data.</text>
</comment>
<dbReference type="GO" id="GO:0044550">
    <property type="term" value="P:secondary metabolite biosynthetic process"/>
    <property type="evidence" value="ECO:0007669"/>
    <property type="project" value="TreeGrafter"/>
</dbReference>
<evidence type="ECO:0000313" key="4">
    <source>
        <dbReference type="Proteomes" id="UP000222531"/>
    </source>
</evidence>
<evidence type="ECO:0000259" key="2">
    <source>
        <dbReference type="Pfam" id="PF00501"/>
    </source>
</evidence>
<dbReference type="PANTHER" id="PTHR45527:SF1">
    <property type="entry name" value="FATTY ACID SYNTHASE"/>
    <property type="match status" value="1"/>
</dbReference>
<dbReference type="SUPFAM" id="SSF56801">
    <property type="entry name" value="Acetyl-CoA synthetase-like"/>
    <property type="match status" value="1"/>
</dbReference>
<dbReference type="AlphaFoldDB" id="A0A2G1XLA1"/>
<accession>A0A2G1XLA1</accession>
<gene>
    <name evidence="3" type="ORF">BLA24_10095</name>
</gene>
<dbReference type="InterPro" id="IPR020459">
    <property type="entry name" value="AMP-binding"/>
</dbReference>
<dbReference type="InterPro" id="IPR000873">
    <property type="entry name" value="AMP-dep_synth/lig_dom"/>
</dbReference>
<protein>
    <recommendedName>
        <fullName evidence="2">AMP-dependent synthetase/ligase domain-containing protein</fullName>
    </recommendedName>
</protein>
<name>A0A2G1XLA1_STRCJ</name>
<feature type="domain" description="AMP-dependent synthetase/ligase" evidence="2">
    <location>
        <begin position="78"/>
        <end position="119"/>
    </location>
</feature>
<keyword evidence="4" id="KW-1185">Reference proteome</keyword>
<dbReference type="PROSITE" id="PS00455">
    <property type="entry name" value="AMP_BINDING"/>
    <property type="match status" value="1"/>
</dbReference>
<dbReference type="PRINTS" id="PR00154">
    <property type="entry name" value="AMPBINDING"/>
</dbReference>
<sequence length="151" mass="15904">MLYVTVPLADASPRSAHSASSGLTADLQGRRGGRAGRPRRRRSSSAAELTSGAIPCWPRRPVGPRRDGTAVGQRPRAGRPRHAAAPEHPAYIVYTSGSTGRPKGVLVEHRALTTCSTSTSARSTPTCRPPGRAPLRAALTGATTFDAAWTR</sequence>
<feature type="region of interest" description="Disordered" evidence="1">
    <location>
        <begin position="1"/>
        <end position="88"/>
    </location>
</feature>
<reference evidence="3 4" key="1">
    <citation type="journal article" date="2017" name="Biochemistry">
        <title>Identification of the Biosynthetic Pathway for the Antibiotic Bicyclomycin.</title>
        <authorList>
            <person name="Patteson J."/>
            <person name="Cai W."/>
            <person name="Johnson R.A."/>
            <person name="Santa Maria K."/>
            <person name="Li B."/>
        </authorList>
    </citation>
    <scope>NUCLEOTIDE SEQUENCE [LARGE SCALE GENOMIC DNA]</scope>
    <source>
        <strain evidence="3 4">ATCC 21532</strain>
    </source>
</reference>
<dbReference type="GO" id="GO:0043041">
    <property type="term" value="P:amino acid activation for nonribosomal peptide biosynthetic process"/>
    <property type="evidence" value="ECO:0007669"/>
    <property type="project" value="TreeGrafter"/>
</dbReference>
<feature type="compositionally biased region" description="Basic residues" evidence="1">
    <location>
        <begin position="31"/>
        <end position="43"/>
    </location>
</feature>
<evidence type="ECO:0000313" key="3">
    <source>
        <dbReference type="EMBL" id="PHQ52015.1"/>
    </source>
</evidence>
<dbReference type="EMBL" id="NHZO01000106">
    <property type="protein sequence ID" value="PHQ52015.1"/>
    <property type="molecule type" value="Genomic_DNA"/>
</dbReference>
<dbReference type="Gene3D" id="3.40.50.980">
    <property type="match status" value="2"/>
</dbReference>
<proteinExistence type="predicted"/>
<dbReference type="PANTHER" id="PTHR45527">
    <property type="entry name" value="NONRIBOSOMAL PEPTIDE SYNTHETASE"/>
    <property type="match status" value="1"/>
</dbReference>
<dbReference type="Pfam" id="PF00501">
    <property type="entry name" value="AMP-binding"/>
    <property type="match status" value="1"/>
</dbReference>